<dbReference type="Proteomes" id="UP000002219">
    <property type="component" value="Chromosome 1"/>
</dbReference>
<dbReference type="PANTHER" id="PTHR30458:SF0">
    <property type="entry name" value="1,2-PHENYLACETYL-COA EPOXIDASE, SUBUNIT C"/>
    <property type="match status" value="1"/>
</dbReference>
<dbReference type="AlphaFoldDB" id="D7B5C4"/>
<gene>
    <name evidence="1" type="ordered locus">Ndas_1763</name>
</gene>
<dbReference type="KEGG" id="nda:Ndas_1763"/>
<dbReference type="InterPro" id="IPR052703">
    <property type="entry name" value="Aromatic_CoA_ox/epox"/>
</dbReference>
<dbReference type="Pfam" id="PF05138">
    <property type="entry name" value="PaaA_PaaC"/>
    <property type="match status" value="1"/>
</dbReference>
<dbReference type="PANTHER" id="PTHR30458">
    <property type="entry name" value="PHENYLACETIC ACID DEGRADATION PROTEIN PAA"/>
    <property type="match status" value="1"/>
</dbReference>
<sequence length="258" mass="29357">MVDPECTREVPAIISSYREKPPVPEPGEIGGPEEAFALGDEYVECLGKIINSHVRNERAGAAAFDEPSIAHAPTAKDKWLACRMAMEEYGHHLQFNKLAAALSLEDPYTRPPLTVFEEELSSWPEYVLSKALIDLAEIVLMEDLCSCSYRPLRDLCVSLMPEERFHVRLGRDGSRRLARDPARRGEMQRVVDGMVPVTMTFFGRSDSPNNARFRRWGIKRLTNDECRRIFSERARSIVEDDLNLVFPEVKQTWNGSMN</sequence>
<protein>
    <submittedName>
        <fullName evidence="1">Phenylacetic acid catabolic family protein</fullName>
    </submittedName>
</protein>
<dbReference type="InterPro" id="IPR009078">
    <property type="entry name" value="Ferritin-like_SF"/>
</dbReference>
<dbReference type="EMBL" id="CP002040">
    <property type="protein sequence ID" value="ADH67191.1"/>
    <property type="molecule type" value="Genomic_DNA"/>
</dbReference>
<dbReference type="InterPro" id="IPR012347">
    <property type="entry name" value="Ferritin-like"/>
</dbReference>
<dbReference type="GO" id="GO:0005829">
    <property type="term" value="C:cytosol"/>
    <property type="evidence" value="ECO:0007669"/>
    <property type="project" value="TreeGrafter"/>
</dbReference>
<name>D7B5C4_NOCDD</name>
<dbReference type="eggNOG" id="COG3396">
    <property type="taxonomic scope" value="Bacteria"/>
</dbReference>
<dbReference type="Gene3D" id="1.20.1260.10">
    <property type="match status" value="1"/>
</dbReference>
<evidence type="ECO:0000313" key="1">
    <source>
        <dbReference type="EMBL" id="ADH67191.1"/>
    </source>
</evidence>
<dbReference type="GO" id="GO:0010124">
    <property type="term" value="P:phenylacetate catabolic process"/>
    <property type="evidence" value="ECO:0007669"/>
    <property type="project" value="InterPro"/>
</dbReference>
<accession>D7B5C4</accession>
<dbReference type="STRING" id="446468.Ndas_1763"/>
<keyword evidence="2" id="KW-1185">Reference proteome</keyword>
<evidence type="ECO:0000313" key="2">
    <source>
        <dbReference type="Proteomes" id="UP000002219"/>
    </source>
</evidence>
<proteinExistence type="predicted"/>
<reference evidence="1 2" key="1">
    <citation type="journal article" date="2010" name="Stand. Genomic Sci.">
        <title>Complete genome sequence of Nocardiopsis dassonvillei type strain (IMRU 509).</title>
        <authorList>
            <person name="Sun H."/>
            <person name="Lapidus A."/>
            <person name="Nolan M."/>
            <person name="Lucas S."/>
            <person name="Del Rio T.G."/>
            <person name="Tice H."/>
            <person name="Cheng J.F."/>
            <person name="Tapia R."/>
            <person name="Han C."/>
            <person name="Goodwin L."/>
            <person name="Pitluck S."/>
            <person name="Pagani I."/>
            <person name="Ivanova N."/>
            <person name="Mavromatis K."/>
            <person name="Mikhailova N."/>
            <person name="Pati A."/>
            <person name="Chen A."/>
            <person name="Palaniappan K."/>
            <person name="Land M."/>
            <person name="Hauser L."/>
            <person name="Chang Y.J."/>
            <person name="Jeffries C.D."/>
            <person name="Djao O.D."/>
            <person name="Rohde M."/>
            <person name="Sikorski J."/>
            <person name="Goker M."/>
            <person name="Woyke T."/>
            <person name="Bristow J."/>
            <person name="Eisen J.A."/>
            <person name="Markowitz V."/>
            <person name="Hugenholtz P."/>
            <person name="Kyrpides N.C."/>
            <person name="Klenk H.P."/>
        </authorList>
    </citation>
    <scope>NUCLEOTIDE SEQUENCE [LARGE SCALE GENOMIC DNA]</scope>
    <source>
        <strain evidence="2">ATCC 23218 / DSM 43111 / CIP 107115 / JCM 7437 / KCTC 9190 / NBRC 14626 / NCTC 10488 / NRRL B-5397 / IMRU 509</strain>
    </source>
</reference>
<dbReference type="InterPro" id="IPR007814">
    <property type="entry name" value="PaaA_PaaC"/>
</dbReference>
<dbReference type="HOGENOM" id="CLU_1077025_0_0_11"/>
<dbReference type="SUPFAM" id="SSF47240">
    <property type="entry name" value="Ferritin-like"/>
    <property type="match status" value="1"/>
</dbReference>
<organism evidence="1 2">
    <name type="scientific">Nocardiopsis dassonvillei (strain ATCC 23218 / DSM 43111 / CIP 107115 / JCM 7437 / KCTC 9190 / NBRC 14626 / NCTC 10488 / NRRL B-5397 / IMRU 509)</name>
    <name type="common">Actinomadura dassonvillei</name>
    <dbReference type="NCBI Taxonomy" id="446468"/>
    <lineage>
        <taxon>Bacteria</taxon>
        <taxon>Bacillati</taxon>
        <taxon>Actinomycetota</taxon>
        <taxon>Actinomycetes</taxon>
        <taxon>Streptosporangiales</taxon>
        <taxon>Nocardiopsidaceae</taxon>
        <taxon>Nocardiopsis</taxon>
    </lineage>
</organism>